<accession>A0AB40C6N7</accession>
<dbReference type="AlphaFoldDB" id="A0AB40C6N7"/>
<organism evidence="2 3">
    <name type="scientific">Dioscorea cayennensis subsp. rotundata</name>
    <name type="common">White Guinea yam</name>
    <name type="synonym">Dioscorea rotundata</name>
    <dbReference type="NCBI Taxonomy" id="55577"/>
    <lineage>
        <taxon>Eukaryota</taxon>
        <taxon>Viridiplantae</taxon>
        <taxon>Streptophyta</taxon>
        <taxon>Embryophyta</taxon>
        <taxon>Tracheophyta</taxon>
        <taxon>Spermatophyta</taxon>
        <taxon>Magnoliopsida</taxon>
        <taxon>Liliopsida</taxon>
        <taxon>Dioscoreales</taxon>
        <taxon>Dioscoreaceae</taxon>
        <taxon>Dioscorea</taxon>
    </lineage>
</organism>
<sequence>MKSGGNEDGSWKTEMEKEGASFMASAKETWLNIRARIIGQKAKAKNEKEASEADLQTAKMQVQAADEAEEKKKQLN</sequence>
<reference evidence="3" key="1">
    <citation type="submission" date="2025-08" db="UniProtKB">
        <authorList>
            <consortium name="RefSeq"/>
        </authorList>
    </citation>
    <scope>IDENTIFICATION</scope>
</reference>
<name>A0AB40C6N7_DIOCR</name>
<dbReference type="Proteomes" id="UP001515500">
    <property type="component" value="Chromosome 11"/>
</dbReference>
<feature type="region of interest" description="Disordered" evidence="1">
    <location>
        <begin position="40"/>
        <end position="76"/>
    </location>
</feature>
<proteinExistence type="predicted"/>
<keyword evidence="2" id="KW-1185">Reference proteome</keyword>
<evidence type="ECO:0000256" key="1">
    <source>
        <dbReference type="SAM" id="MobiDB-lite"/>
    </source>
</evidence>
<feature type="compositionally biased region" description="Basic and acidic residues" evidence="1">
    <location>
        <begin position="9"/>
        <end position="19"/>
    </location>
</feature>
<protein>
    <submittedName>
        <fullName evidence="3">Uncharacterized protein LOC120272676 isoform X2</fullName>
    </submittedName>
</protein>
<dbReference type="RefSeq" id="XP_039135487.1">
    <property type="nucleotide sequence ID" value="XM_039279553.1"/>
</dbReference>
<feature type="region of interest" description="Disordered" evidence="1">
    <location>
        <begin position="1"/>
        <end position="20"/>
    </location>
</feature>
<evidence type="ECO:0000313" key="3">
    <source>
        <dbReference type="RefSeq" id="XP_039135487.1"/>
    </source>
</evidence>
<dbReference type="GeneID" id="120272676"/>
<evidence type="ECO:0000313" key="2">
    <source>
        <dbReference type="Proteomes" id="UP001515500"/>
    </source>
</evidence>
<gene>
    <name evidence="3" type="primary">LOC120272676</name>
</gene>